<dbReference type="NCBIfam" id="NF008607">
    <property type="entry name" value="PRK11579.1"/>
    <property type="match status" value="1"/>
</dbReference>
<evidence type="ECO:0000313" key="5">
    <source>
        <dbReference type="EMBL" id="UNP31521.1"/>
    </source>
</evidence>
<gene>
    <name evidence="5" type="ORF">MOV92_09855</name>
</gene>
<keyword evidence="6" id="KW-1185">Reference proteome</keyword>
<dbReference type="EMBL" id="CP093547">
    <property type="protein sequence ID" value="UNP31521.1"/>
    <property type="molecule type" value="Genomic_DNA"/>
</dbReference>
<dbReference type="Gene3D" id="3.30.360.10">
    <property type="entry name" value="Dihydrodipicolinate Reductase, domain 2"/>
    <property type="match status" value="1"/>
</dbReference>
<dbReference type="Pfam" id="PF01408">
    <property type="entry name" value="GFO_IDH_MocA"/>
    <property type="match status" value="1"/>
</dbReference>
<evidence type="ECO:0000256" key="2">
    <source>
        <dbReference type="ARBA" id="ARBA00023002"/>
    </source>
</evidence>
<organism evidence="5 6">
    <name type="scientific">Lysobacter gummosus</name>
    <dbReference type="NCBI Taxonomy" id="262324"/>
    <lineage>
        <taxon>Bacteria</taxon>
        <taxon>Pseudomonadati</taxon>
        <taxon>Pseudomonadota</taxon>
        <taxon>Gammaproteobacteria</taxon>
        <taxon>Lysobacterales</taxon>
        <taxon>Lysobacteraceae</taxon>
        <taxon>Lysobacter</taxon>
    </lineage>
</organism>
<dbReference type="RefSeq" id="WP_057942649.1">
    <property type="nucleotide sequence ID" value="NZ_CP011131.1"/>
</dbReference>
<proteinExistence type="inferred from homology"/>
<dbReference type="InterPro" id="IPR004104">
    <property type="entry name" value="Gfo/Idh/MocA-like_OxRdtase_C"/>
</dbReference>
<evidence type="ECO:0000259" key="3">
    <source>
        <dbReference type="Pfam" id="PF01408"/>
    </source>
</evidence>
<dbReference type="InterPro" id="IPR000683">
    <property type="entry name" value="Gfo/Idh/MocA-like_OxRdtase_N"/>
</dbReference>
<accession>A0ABY3XIS1</accession>
<name>A0ABY3XIS1_9GAMM</name>
<sequence length="356" mass="38109">MNDASIRVALVGYGFAGKTFHAPLIAATPGLTLSLVGSRDAAKVQADHPQAIVIDDPIAAVTDARADLVVIATPNHSHAPLARAALAAGKHVVVDKPFTLDLAEARELAALASQHGRLLSVFQNRRWDSDYLAVKQAIDDGRLGEVVHLESHIDRFRPQVRERWREQAGPGTGVWWDLGPHLADQALQLFGLPERVIASLAVQRDGAAVADWAHVVFEYGQRRVVLQASMLVAGGSPRFIVHGSRGSLVKPRADQQEAQLLAGIVPGAAGWGEDDDAQLWHDEHGAVSRVPTPPGDQRRYYMAVRDALRGQGPNPVTPAQAVALMAVLEAAVESAAQGRAVTPALSGQERAAFLQR</sequence>
<reference evidence="5 6" key="1">
    <citation type="submission" date="2022-03" db="EMBL/GenBank/DDBJ databases">
        <title>Complete genome sequence of Lysobacter capsici VKM B-2533 and Lysobacter gummosus 10.1.1, promising sources of lytic agents.</title>
        <authorList>
            <person name="Tarlachkov S.V."/>
            <person name="Kudryakova I.V."/>
            <person name="Afoshin A.S."/>
            <person name="Leontyevskaya E.A."/>
            <person name="Leontyevskaya N.V."/>
        </authorList>
    </citation>
    <scope>NUCLEOTIDE SEQUENCE [LARGE SCALE GENOMIC DNA]</scope>
    <source>
        <strain evidence="5 6">10.1.1</strain>
    </source>
</reference>
<feature type="domain" description="Gfo/Idh/MocA-like oxidoreductase N-terminal" evidence="3">
    <location>
        <begin position="6"/>
        <end position="121"/>
    </location>
</feature>
<dbReference type="Pfam" id="PF02894">
    <property type="entry name" value="GFO_IDH_MocA_C"/>
    <property type="match status" value="1"/>
</dbReference>
<evidence type="ECO:0000313" key="6">
    <source>
        <dbReference type="Proteomes" id="UP000829194"/>
    </source>
</evidence>
<protein>
    <submittedName>
        <fullName evidence="5">Oxidoreductase</fullName>
    </submittedName>
</protein>
<evidence type="ECO:0000259" key="4">
    <source>
        <dbReference type="Pfam" id="PF02894"/>
    </source>
</evidence>
<comment type="similarity">
    <text evidence="1">Belongs to the Gfo/Idh/MocA family.</text>
</comment>
<dbReference type="Gene3D" id="3.40.50.720">
    <property type="entry name" value="NAD(P)-binding Rossmann-like Domain"/>
    <property type="match status" value="1"/>
</dbReference>
<keyword evidence="2" id="KW-0560">Oxidoreductase</keyword>
<dbReference type="SUPFAM" id="SSF51735">
    <property type="entry name" value="NAD(P)-binding Rossmann-fold domains"/>
    <property type="match status" value="1"/>
</dbReference>
<dbReference type="InterPro" id="IPR051317">
    <property type="entry name" value="Gfo/Idh/MocA_oxidoreduct"/>
</dbReference>
<dbReference type="PANTHER" id="PTHR43708:SF5">
    <property type="entry name" value="CONSERVED EXPRESSED OXIDOREDUCTASE (EUROFUNG)-RELATED"/>
    <property type="match status" value="1"/>
</dbReference>
<dbReference type="InterPro" id="IPR036291">
    <property type="entry name" value="NAD(P)-bd_dom_sf"/>
</dbReference>
<dbReference type="Proteomes" id="UP000829194">
    <property type="component" value="Chromosome"/>
</dbReference>
<dbReference type="PANTHER" id="PTHR43708">
    <property type="entry name" value="CONSERVED EXPRESSED OXIDOREDUCTASE (EUROFUNG)"/>
    <property type="match status" value="1"/>
</dbReference>
<feature type="domain" description="Gfo/Idh/MocA-like oxidoreductase C-terminal" evidence="4">
    <location>
        <begin position="135"/>
        <end position="341"/>
    </location>
</feature>
<evidence type="ECO:0000256" key="1">
    <source>
        <dbReference type="ARBA" id="ARBA00010928"/>
    </source>
</evidence>